<dbReference type="PANTHER" id="PTHR12377">
    <property type="entry name" value="CYTOSOLIC IRON-SULFUR ASSEMBLY COMPONENT 2B-RELATED"/>
    <property type="match status" value="1"/>
</dbReference>
<evidence type="ECO:0000313" key="2">
    <source>
        <dbReference type="EMBL" id="KAJ1614337.1"/>
    </source>
</evidence>
<evidence type="ECO:0000256" key="1">
    <source>
        <dbReference type="ARBA" id="ARBA00010381"/>
    </source>
</evidence>
<sequence>MENSNPIIYFKPTGEGSIEEVDASSLFYGEGSSFGEPEDSLTENVSYTKSLERPGPCRPPRRIFILNSQDIYECIKDIVDPEYPLTLEQLNVVSLENIIINHQERIVFVFFKPTVTSCSQASLIGLSLFYKLYTVLDTSFKIIIKVAKGTHDLEDSINKQLKDKERVHAALENPQIFKTITRGLTNSDIWQDQSLLY</sequence>
<name>A0ABQ8PAA4_9CRYT</name>
<evidence type="ECO:0000313" key="3">
    <source>
        <dbReference type="Proteomes" id="UP001071777"/>
    </source>
</evidence>
<gene>
    <name evidence="2" type="ORF">OJ252_679</name>
</gene>
<dbReference type="SUPFAM" id="SSF117916">
    <property type="entry name" value="Fe-S cluster assembly (FSCA) domain-like"/>
    <property type="match status" value="1"/>
</dbReference>
<evidence type="ECO:0008006" key="4">
    <source>
        <dbReference type="Google" id="ProtNLM"/>
    </source>
</evidence>
<comment type="similarity">
    <text evidence="1">Belongs to the MIP18 family.</text>
</comment>
<dbReference type="InterPro" id="IPR039796">
    <property type="entry name" value="MIP18"/>
</dbReference>
<dbReference type="EMBL" id="JAPCXB010000024">
    <property type="protein sequence ID" value="KAJ1614337.1"/>
    <property type="molecule type" value="Genomic_DNA"/>
</dbReference>
<dbReference type="Gene3D" id="6.10.250.1280">
    <property type="match status" value="1"/>
</dbReference>
<dbReference type="Proteomes" id="UP001071777">
    <property type="component" value="Unassembled WGS sequence"/>
</dbReference>
<dbReference type="Gene3D" id="3.30.300.130">
    <property type="entry name" value="Fe-S cluster assembly (FSCA)"/>
    <property type="match status" value="1"/>
</dbReference>
<dbReference type="InterPro" id="IPR034904">
    <property type="entry name" value="FSCA_dom_sf"/>
</dbReference>
<organism evidence="2 3">
    <name type="scientific">Cryptosporidium canis</name>
    <dbReference type="NCBI Taxonomy" id="195482"/>
    <lineage>
        <taxon>Eukaryota</taxon>
        <taxon>Sar</taxon>
        <taxon>Alveolata</taxon>
        <taxon>Apicomplexa</taxon>
        <taxon>Conoidasida</taxon>
        <taxon>Coccidia</taxon>
        <taxon>Eucoccidiorida</taxon>
        <taxon>Eimeriorina</taxon>
        <taxon>Cryptosporidiidae</taxon>
        <taxon>Cryptosporidium</taxon>
    </lineage>
</organism>
<accession>A0ABQ8PAA4</accession>
<comment type="caution">
    <text evidence="2">The sequence shown here is derived from an EMBL/GenBank/DDBJ whole genome shotgun (WGS) entry which is preliminary data.</text>
</comment>
<keyword evidence="3" id="KW-1185">Reference proteome</keyword>
<protein>
    <recommendedName>
        <fullName evidence="4">MIP18 family-like domain-containing protein</fullName>
    </recommendedName>
</protein>
<dbReference type="PANTHER" id="PTHR12377:SF0">
    <property type="entry name" value="CYTOSOLIC IRON-SULFUR ASSEMBLY COMPONENT 2B"/>
    <property type="match status" value="1"/>
</dbReference>
<proteinExistence type="inferred from homology"/>
<reference evidence="2" key="1">
    <citation type="submission" date="2022-10" db="EMBL/GenBank/DDBJ databases">
        <title>Adaptive evolution leads to modifications in subtelomeric GC content in a zoonotic Cryptosporidium species.</title>
        <authorList>
            <person name="Li J."/>
            <person name="Feng Y."/>
            <person name="Xiao L."/>
        </authorList>
    </citation>
    <scope>NUCLEOTIDE SEQUENCE</scope>
    <source>
        <strain evidence="2">25894</strain>
    </source>
</reference>